<feature type="transmembrane region" description="Helical" evidence="7">
    <location>
        <begin position="95"/>
        <end position="115"/>
    </location>
</feature>
<accession>A0AA97AH43</accession>
<feature type="transmembrane region" description="Helical" evidence="7">
    <location>
        <begin position="127"/>
        <end position="145"/>
    </location>
</feature>
<reference evidence="8" key="1">
    <citation type="submission" date="2020-05" db="EMBL/GenBank/DDBJ databases">
        <authorList>
            <person name="Zhu T."/>
            <person name="Keshari N."/>
            <person name="Lu X."/>
        </authorList>
    </citation>
    <scope>NUCLEOTIDE SEQUENCE</scope>
    <source>
        <strain evidence="8">NK1-12</strain>
    </source>
</reference>
<dbReference type="PANTHER" id="PTHR33508">
    <property type="entry name" value="UPF0056 MEMBRANE PROTEIN YHCE"/>
    <property type="match status" value="1"/>
</dbReference>
<evidence type="ECO:0000313" key="8">
    <source>
        <dbReference type="EMBL" id="WNZ22381.1"/>
    </source>
</evidence>
<feature type="transmembrane region" description="Helical" evidence="7">
    <location>
        <begin position="212"/>
        <end position="232"/>
    </location>
</feature>
<dbReference type="Pfam" id="PF01914">
    <property type="entry name" value="MarC"/>
    <property type="match status" value="1"/>
</dbReference>
<evidence type="ECO:0000256" key="4">
    <source>
        <dbReference type="ARBA" id="ARBA00022692"/>
    </source>
</evidence>
<gene>
    <name evidence="8" type="ORF">HJG54_05560</name>
</gene>
<evidence type="ECO:0000256" key="6">
    <source>
        <dbReference type="ARBA" id="ARBA00023136"/>
    </source>
</evidence>
<feature type="transmembrane region" description="Helical" evidence="7">
    <location>
        <begin position="238"/>
        <end position="256"/>
    </location>
</feature>
<comment type="subcellular location">
    <subcellularLocation>
        <location evidence="1 7">Cell membrane</location>
        <topology evidence="1 7">Multi-pass membrane protein</topology>
    </subcellularLocation>
</comment>
<feature type="transmembrane region" description="Helical" evidence="7">
    <location>
        <begin position="12"/>
        <end position="29"/>
    </location>
</feature>
<dbReference type="GO" id="GO:0005886">
    <property type="term" value="C:plasma membrane"/>
    <property type="evidence" value="ECO:0007669"/>
    <property type="project" value="UniProtKB-SubCell"/>
</dbReference>
<comment type="similarity">
    <text evidence="2 7">Belongs to the UPF0056 (MarC) family.</text>
</comment>
<sequence length="304" mass="32565">MTQVPQRRNRLYWLVVLALVFMIMGAKGISTKDSSSTVQITPTEPTAAVVAQSPETPLPPSTPSTTPQPVVTDWRKVADAIATAPTTNKATAFNLFIIFFVTLGPLKIIPAFVQLTAQADSSLRRQMAFRSTLLATTVILFVAIIGQNMVRVWRVQLPALMLAAGILLFLVSLNMVMTQYGAIMGAKPAALKSFPDPPSLEAVVSPLTFPTILPPFGIAIALTIVVGVSQLGLDTTPVLGLLLLVMLLNLLGMLAARPILGFLRPVTLQVLGFALAVMQLALGIEFILSGIELQALVIQRMMAL</sequence>
<dbReference type="PANTHER" id="PTHR33508:SF1">
    <property type="entry name" value="UPF0056 MEMBRANE PROTEIN YHCE"/>
    <property type="match status" value="1"/>
</dbReference>
<name>A0AA97AH43_9CYAN</name>
<keyword evidence="4 7" id="KW-0812">Transmembrane</keyword>
<feature type="transmembrane region" description="Helical" evidence="7">
    <location>
        <begin position="268"/>
        <end position="291"/>
    </location>
</feature>
<dbReference type="AlphaFoldDB" id="A0AA97AH43"/>
<organism evidence="8">
    <name type="scientific">Leptolyngbya sp. NK1-12</name>
    <dbReference type="NCBI Taxonomy" id="2547451"/>
    <lineage>
        <taxon>Bacteria</taxon>
        <taxon>Bacillati</taxon>
        <taxon>Cyanobacteriota</taxon>
        <taxon>Cyanophyceae</taxon>
        <taxon>Leptolyngbyales</taxon>
        <taxon>Leptolyngbyaceae</taxon>
        <taxon>Leptolyngbya group</taxon>
        <taxon>Leptolyngbya</taxon>
    </lineage>
</organism>
<comment type="caution">
    <text evidence="7">Lacks conserved residue(s) required for the propagation of feature annotation.</text>
</comment>
<proteinExistence type="inferred from homology"/>
<keyword evidence="6 7" id="KW-0472">Membrane</keyword>
<evidence type="ECO:0000256" key="2">
    <source>
        <dbReference type="ARBA" id="ARBA00009784"/>
    </source>
</evidence>
<evidence type="ECO:0000256" key="1">
    <source>
        <dbReference type="ARBA" id="ARBA00004651"/>
    </source>
</evidence>
<keyword evidence="5 7" id="KW-1133">Transmembrane helix</keyword>
<keyword evidence="3" id="KW-1003">Cell membrane</keyword>
<dbReference type="InterPro" id="IPR002771">
    <property type="entry name" value="Multi_antbiot-R_MarC"/>
</dbReference>
<protein>
    <recommendedName>
        <fullName evidence="7">UPF0056 membrane protein</fullName>
    </recommendedName>
</protein>
<evidence type="ECO:0000256" key="3">
    <source>
        <dbReference type="ARBA" id="ARBA00022475"/>
    </source>
</evidence>
<dbReference type="EMBL" id="CP053586">
    <property type="protein sequence ID" value="WNZ22381.1"/>
    <property type="molecule type" value="Genomic_DNA"/>
</dbReference>
<evidence type="ECO:0000256" key="5">
    <source>
        <dbReference type="ARBA" id="ARBA00022989"/>
    </source>
</evidence>
<dbReference type="RefSeq" id="WP_316433820.1">
    <property type="nucleotide sequence ID" value="NZ_CP053586.1"/>
</dbReference>
<feature type="transmembrane region" description="Helical" evidence="7">
    <location>
        <begin position="157"/>
        <end position="177"/>
    </location>
</feature>
<evidence type="ECO:0000256" key="7">
    <source>
        <dbReference type="RuleBase" id="RU362048"/>
    </source>
</evidence>